<dbReference type="AlphaFoldDB" id="A0ABD1Z371"/>
<dbReference type="PANTHER" id="PTHR34262:SF1">
    <property type="entry name" value="TRANSMEMBRANE PROTEIN 220"/>
    <property type="match status" value="1"/>
</dbReference>
<reference evidence="2 3" key="1">
    <citation type="submission" date="2024-09" db="EMBL/GenBank/DDBJ databases">
        <title>Chromosome-scale assembly of Riccia fluitans.</title>
        <authorList>
            <person name="Paukszto L."/>
            <person name="Sawicki J."/>
            <person name="Karawczyk K."/>
            <person name="Piernik-Szablinska J."/>
            <person name="Szczecinska M."/>
            <person name="Mazdziarz M."/>
        </authorList>
    </citation>
    <scope>NUCLEOTIDE SEQUENCE [LARGE SCALE GENOMIC DNA]</scope>
    <source>
        <strain evidence="2">Rf_01</strain>
        <tissue evidence="2">Aerial parts of the thallus</tissue>
    </source>
</reference>
<dbReference type="Pfam" id="PF15071">
    <property type="entry name" value="TMEM220"/>
    <property type="match status" value="1"/>
</dbReference>
<sequence>MGKRNAASPGREFSVSSFILAIVCAYSASVQLNDIDWYFWLPLYSLACFVCLANAMARFNAVSRILSHVGIICGSVLLVKVVLQGCYQDRIFRWKNFMSVDMNQKLVREKFGSLLVCVSMWSCGDTRENKEQKAGRLRISSRSGRRLLAVITTFVCVVYVLGREEL</sequence>
<name>A0ABD1Z371_9MARC</name>
<evidence type="ECO:0000256" key="1">
    <source>
        <dbReference type="SAM" id="Phobius"/>
    </source>
</evidence>
<dbReference type="Proteomes" id="UP001605036">
    <property type="component" value="Unassembled WGS sequence"/>
</dbReference>
<keyword evidence="1" id="KW-0472">Membrane</keyword>
<feature type="transmembrane region" description="Helical" evidence="1">
    <location>
        <begin position="37"/>
        <end position="57"/>
    </location>
</feature>
<evidence type="ECO:0008006" key="4">
    <source>
        <dbReference type="Google" id="ProtNLM"/>
    </source>
</evidence>
<gene>
    <name evidence="2" type="ORF">R1flu_009812</name>
</gene>
<dbReference type="PANTHER" id="PTHR34262">
    <property type="entry name" value="TRANSMEMBRANE PROTEIN 220"/>
    <property type="match status" value="1"/>
</dbReference>
<dbReference type="InterPro" id="IPR029377">
    <property type="entry name" value="TMEM220"/>
</dbReference>
<keyword evidence="3" id="KW-1185">Reference proteome</keyword>
<evidence type="ECO:0000313" key="3">
    <source>
        <dbReference type="Proteomes" id="UP001605036"/>
    </source>
</evidence>
<evidence type="ECO:0000313" key="2">
    <source>
        <dbReference type="EMBL" id="KAL2642225.1"/>
    </source>
</evidence>
<keyword evidence="1" id="KW-1133">Transmembrane helix</keyword>
<proteinExistence type="predicted"/>
<protein>
    <recommendedName>
        <fullName evidence="4">Transmembrane protein 220</fullName>
    </recommendedName>
</protein>
<feature type="transmembrane region" description="Helical" evidence="1">
    <location>
        <begin position="69"/>
        <end position="87"/>
    </location>
</feature>
<dbReference type="EMBL" id="JBHFFA010000002">
    <property type="protein sequence ID" value="KAL2642225.1"/>
    <property type="molecule type" value="Genomic_DNA"/>
</dbReference>
<accession>A0ABD1Z371</accession>
<keyword evidence="1" id="KW-0812">Transmembrane</keyword>
<organism evidence="2 3">
    <name type="scientific">Riccia fluitans</name>
    <dbReference type="NCBI Taxonomy" id="41844"/>
    <lineage>
        <taxon>Eukaryota</taxon>
        <taxon>Viridiplantae</taxon>
        <taxon>Streptophyta</taxon>
        <taxon>Embryophyta</taxon>
        <taxon>Marchantiophyta</taxon>
        <taxon>Marchantiopsida</taxon>
        <taxon>Marchantiidae</taxon>
        <taxon>Marchantiales</taxon>
        <taxon>Ricciaceae</taxon>
        <taxon>Riccia</taxon>
    </lineage>
</organism>
<comment type="caution">
    <text evidence="2">The sequence shown here is derived from an EMBL/GenBank/DDBJ whole genome shotgun (WGS) entry which is preliminary data.</text>
</comment>